<sequence length="160" mass="18158">MERQGYAIMKKIFVFSLVGAMLLAGTNCARKERKSSGFPDYLKNSNWLINSGELITLNGETTYSLLPKSDTATIYNFHAVSFMADGQFKSYDSWECGNDCFTETYGRYYFTDTNEVKMELDSITRSGTCAMATEIFSPSAMMSFNIVKQGEQLELIRKKR</sequence>
<evidence type="ECO:0008006" key="3">
    <source>
        <dbReference type="Google" id="ProtNLM"/>
    </source>
</evidence>
<evidence type="ECO:0000313" key="1">
    <source>
        <dbReference type="EMBL" id="TDQ73900.1"/>
    </source>
</evidence>
<dbReference type="OrthoDB" id="767727at2"/>
<reference evidence="1 2" key="1">
    <citation type="submission" date="2019-03" db="EMBL/GenBank/DDBJ databases">
        <title>Genomic Encyclopedia of Archaeal and Bacterial Type Strains, Phase II (KMG-II): from individual species to whole genera.</title>
        <authorList>
            <person name="Goeker M."/>
        </authorList>
    </citation>
    <scope>NUCLEOTIDE SEQUENCE [LARGE SCALE GENOMIC DNA]</scope>
    <source>
        <strain evidence="1 2">DSM 28353</strain>
    </source>
</reference>
<gene>
    <name evidence="1" type="ORF">CLV99_4338</name>
</gene>
<evidence type="ECO:0000313" key="2">
    <source>
        <dbReference type="Proteomes" id="UP000295292"/>
    </source>
</evidence>
<keyword evidence="2" id="KW-1185">Reference proteome</keyword>
<accession>A0A4R6WF49</accession>
<protein>
    <recommendedName>
        <fullName evidence="3">Lipocalin-like protein</fullName>
    </recommendedName>
</protein>
<dbReference type="EMBL" id="SNYV01000018">
    <property type="protein sequence ID" value="TDQ73900.1"/>
    <property type="molecule type" value="Genomic_DNA"/>
</dbReference>
<organism evidence="1 2">
    <name type="scientific">Sphingobacterium yanglingense</name>
    <dbReference type="NCBI Taxonomy" id="1437280"/>
    <lineage>
        <taxon>Bacteria</taxon>
        <taxon>Pseudomonadati</taxon>
        <taxon>Bacteroidota</taxon>
        <taxon>Sphingobacteriia</taxon>
        <taxon>Sphingobacteriales</taxon>
        <taxon>Sphingobacteriaceae</taxon>
        <taxon>Sphingobacterium</taxon>
    </lineage>
</organism>
<name>A0A4R6WF49_9SPHI</name>
<proteinExistence type="predicted"/>
<comment type="caution">
    <text evidence="1">The sequence shown here is derived from an EMBL/GenBank/DDBJ whole genome shotgun (WGS) entry which is preliminary data.</text>
</comment>
<dbReference type="AlphaFoldDB" id="A0A4R6WF49"/>
<dbReference type="Proteomes" id="UP000295292">
    <property type="component" value="Unassembled WGS sequence"/>
</dbReference>